<dbReference type="PANTHER" id="PTHR36838">
    <property type="entry name" value="AUXIN EFFLUX CARRIER FAMILY PROTEIN"/>
    <property type="match status" value="1"/>
</dbReference>
<name>A0ABW8EPY6_STRT5</name>
<proteinExistence type="inferred from homology"/>
<dbReference type="InterPro" id="IPR004776">
    <property type="entry name" value="Mem_transp_PIN-like"/>
</dbReference>
<feature type="transmembrane region" description="Helical" evidence="8">
    <location>
        <begin position="262"/>
        <end position="286"/>
    </location>
</feature>
<keyword evidence="5 8" id="KW-0812">Transmembrane</keyword>
<keyword evidence="4" id="KW-1003">Cell membrane</keyword>
<reference evidence="9 10" key="1">
    <citation type="submission" date="2024-10" db="EMBL/GenBank/DDBJ databases">
        <title>The Natural Products Discovery Center: Release of the First 8490 Sequenced Strains for Exploring Actinobacteria Biosynthetic Diversity.</title>
        <authorList>
            <person name="Kalkreuter E."/>
            <person name="Kautsar S.A."/>
            <person name="Yang D."/>
            <person name="Bader C.D."/>
            <person name="Teijaro C.N."/>
            <person name="Fluegel L."/>
            <person name="Davis C.M."/>
            <person name="Simpson J.R."/>
            <person name="Lauterbach L."/>
            <person name="Steele A.D."/>
            <person name="Gui C."/>
            <person name="Meng S."/>
            <person name="Li G."/>
            <person name="Viehrig K."/>
            <person name="Ye F."/>
            <person name="Su P."/>
            <person name="Kiefer A.F."/>
            <person name="Nichols A."/>
            <person name="Cepeda A.J."/>
            <person name="Yan W."/>
            <person name="Fan B."/>
            <person name="Jiang Y."/>
            <person name="Adhikari A."/>
            <person name="Zheng C.-J."/>
            <person name="Schuster L."/>
            <person name="Cowan T.M."/>
            <person name="Smanski M.J."/>
            <person name="Chevrette M.G."/>
            <person name="De Carvalho L.P.S."/>
            <person name="Shen B."/>
        </authorList>
    </citation>
    <scope>NUCLEOTIDE SEQUENCE [LARGE SCALE GENOMIC DNA]</scope>
    <source>
        <strain evidence="9 10">NPDC087220</strain>
    </source>
</reference>
<evidence type="ECO:0000256" key="2">
    <source>
        <dbReference type="ARBA" id="ARBA00010145"/>
    </source>
</evidence>
<comment type="subcellular location">
    <subcellularLocation>
        <location evidence="1">Cell membrane</location>
        <topology evidence="1">Multi-pass membrane protein</topology>
    </subcellularLocation>
</comment>
<dbReference type="RefSeq" id="WP_402386504.1">
    <property type="nucleotide sequence ID" value="NZ_JBIUYY010000017.1"/>
</dbReference>
<feature type="transmembrane region" description="Helical" evidence="8">
    <location>
        <begin position="131"/>
        <end position="153"/>
    </location>
</feature>
<evidence type="ECO:0000313" key="9">
    <source>
        <dbReference type="EMBL" id="MFJ2825329.1"/>
    </source>
</evidence>
<dbReference type="EMBL" id="JBIUYY010000017">
    <property type="protein sequence ID" value="MFJ2825329.1"/>
    <property type="molecule type" value="Genomic_DNA"/>
</dbReference>
<gene>
    <name evidence="9" type="ORF">ACIO7M_30065</name>
</gene>
<dbReference type="Proteomes" id="UP001617351">
    <property type="component" value="Unassembled WGS sequence"/>
</dbReference>
<protein>
    <submittedName>
        <fullName evidence="9">AEC family transporter</fullName>
    </submittedName>
</protein>
<evidence type="ECO:0000256" key="3">
    <source>
        <dbReference type="ARBA" id="ARBA00022448"/>
    </source>
</evidence>
<evidence type="ECO:0000256" key="7">
    <source>
        <dbReference type="ARBA" id="ARBA00023136"/>
    </source>
</evidence>
<dbReference type="PANTHER" id="PTHR36838:SF3">
    <property type="entry name" value="TRANSPORTER AUXIN EFFLUX CARRIER EC FAMILY"/>
    <property type="match status" value="1"/>
</dbReference>
<evidence type="ECO:0000256" key="5">
    <source>
        <dbReference type="ARBA" id="ARBA00022692"/>
    </source>
</evidence>
<feature type="transmembrane region" description="Helical" evidence="8">
    <location>
        <begin position="191"/>
        <end position="213"/>
    </location>
</feature>
<feature type="transmembrane region" description="Helical" evidence="8">
    <location>
        <begin position="355"/>
        <end position="377"/>
    </location>
</feature>
<keyword evidence="7 8" id="KW-0472">Membrane</keyword>
<evidence type="ECO:0000256" key="4">
    <source>
        <dbReference type="ARBA" id="ARBA00022475"/>
    </source>
</evidence>
<feature type="transmembrane region" description="Helical" evidence="8">
    <location>
        <begin position="100"/>
        <end position="119"/>
    </location>
</feature>
<dbReference type="Pfam" id="PF20706">
    <property type="entry name" value="GT4-conflict"/>
    <property type="match status" value="1"/>
</dbReference>
<evidence type="ECO:0000256" key="1">
    <source>
        <dbReference type="ARBA" id="ARBA00004651"/>
    </source>
</evidence>
<sequence length="380" mass="40361">MGICNAERWSHAVESLLRDRTAAFARAAELREHLAARSSWSRAAAALLAEPARPGHRSGTRARHVGAVDALEKLAPVVLAFGCGVLLARRKVVPAESAKAFADYAFLFAVPCFLFGNIYRSDLGVLFDWRALTGYAAAACTGAVLIGVLARTAGVRDPRDVSLRIMAAVQVNTAYFAVPVFIMLFGDAAPIFPVLLFQVCVLSLVIISIMEWGRPDRVGSPARRLGSAVSASLLTPVVIACNAGILLNLLPVTVPGVVLDGFAFVGDSASPVALFALGLHLGGSGLKIRGTTREEMGIIAFKCAAMPLITYAVCRHLFGVEGEWLGHLVLIAAMPAPQNLFIFAQRYDVGVDLSAALVIKSSVVALLLLPLWAQWAVHLA</sequence>
<keyword evidence="10" id="KW-1185">Reference proteome</keyword>
<evidence type="ECO:0000313" key="10">
    <source>
        <dbReference type="Proteomes" id="UP001617351"/>
    </source>
</evidence>
<organism evidence="9 10">
    <name type="scientific">Streptomyces toxytricini</name>
    <name type="common">Actinomyces toxytricini</name>
    <dbReference type="NCBI Taxonomy" id="67369"/>
    <lineage>
        <taxon>Bacteria</taxon>
        <taxon>Bacillati</taxon>
        <taxon>Actinomycetota</taxon>
        <taxon>Actinomycetes</taxon>
        <taxon>Kitasatosporales</taxon>
        <taxon>Streptomycetaceae</taxon>
        <taxon>Streptomyces</taxon>
    </lineage>
</organism>
<keyword evidence="6 8" id="KW-1133">Transmembrane helix</keyword>
<feature type="transmembrane region" description="Helical" evidence="8">
    <location>
        <begin position="225"/>
        <end position="250"/>
    </location>
</feature>
<evidence type="ECO:0000256" key="8">
    <source>
        <dbReference type="SAM" id="Phobius"/>
    </source>
</evidence>
<dbReference type="Gene3D" id="1.20.1530.20">
    <property type="match status" value="1"/>
</dbReference>
<accession>A0ABW8EPY6</accession>
<keyword evidence="3" id="KW-0813">Transport</keyword>
<evidence type="ECO:0000256" key="6">
    <source>
        <dbReference type="ARBA" id="ARBA00022989"/>
    </source>
</evidence>
<dbReference type="Pfam" id="PF03547">
    <property type="entry name" value="Mem_trans"/>
    <property type="match status" value="1"/>
</dbReference>
<feature type="transmembrane region" description="Helical" evidence="8">
    <location>
        <begin position="165"/>
        <end position="185"/>
    </location>
</feature>
<comment type="caution">
    <text evidence="9">The sequence shown here is derived from an EMBL/GenBank/DDBJ whole genome shotgun (WGS) entry which is preliminary data.</text>
</comment>
<comment type="similarity">
    <text evidence="2">Belongs to the auxin efflux carrier (TC 2.A.69) family.</text>
</comment>
<feature type="transmembrane region" description="Helical" evidence="8">
    <location>
        <begin position="324"/>
        <end position="343"/>
    </location>
</feature>
<feature type="transmembrane region" description="Helical" evidence="8">
    <location>
        <begin position="298"/>
        <end position="318"/>
    </location>
</feature>
<dbReference type="InterPro" id="IPR038770">
    <property type="entry name" value="Na+/solute_symporter_sf"/>
</dbReference>